<dbReference type="PROSITE" id="PS51546">
    <property type="entry name" value="PI3K_RBD"/>
    <property type="match status" value="1"/>
</dbReference>
<evidence type="ECO:0000256" key="1">
    <source>
        <dbReference type="ARBA" id="ARBA00022679"/>
    </source>
</evidence>
<keyword evidence="11" id="KW-1185">Reference proteome</keyword>
<dbReference type="SMART" id="SM00145">
    <property type="entry name" value="PI3Ka"/>
    <property type="match status" value="1"/>
</dbReference>
<dbReference type="Pfam" id="PF00792">
    <property type="entry name" value="PI3K_C2"/>
    <property type="match status" value="1"/>
</dbReference>
<feature type="domain" description="C2 PI3K-type" evidence="9">
    <location>
        <begin position="167"/>
        <end position="319"/>
    </location>
</feature>
<keyword evidence="4" id="KW-0067">ATP-binding</keyword>
<dbReference type="InterPro" id="IPR018936">
    <property type="entry name" value="PI3/4_kinase_CS"/>
</dbReference>
<dbReference type="SUPFAM" id="SSF54236">
    <property type="entry name" value="Ubiquitin-like"/>
    <property type="match status" value="1"/>
</dbReference>
<sequence length="782" mass="91330">MDYEKKYRFEGLKKLSYRHPPRLQIQSQSDLRNVRDRIGNGIQLSVTIQEANVEYTMRQSQDSLPRRLIEEALKKWSNKTGKYQQSPEEFTLKVVGLEDYIYGDHPLIHFKYIYGCLLTGHKPQLWLIRLKDILEKHSSILPFTRKQSAPNIAPRPSVKRGGGPYCWDIPVSVQNYYLYDIQDYSVRVYAGLFHGPQTLCVIHTNDVIVYNGSCHWRKELEFSLNVQDLPQSCRLCLSLHLKKGKELTMLTWVNIPVFNYKNRLIQGTYKLPMWPRQEHIELIENCNPIGTVSSNPQGDHATSVEFKVPDYGPDKILYPPDEKVLQCASNNMEEPGKPGSPNWHPSKSHIAQFEEKLDEYRNGSLQMTEQDKELIWMMRYESRDRYPEALPLLLDSVSWELHINVAKMQALLQTWKTLDIEQALCLLDFHYPDTNVRRFACICLRDLSDDELSQYMLQMVQALKYESHLLCPLTEFLLERALVNQHLGHQLYWLLKTKKCKVMDSKKKPLWLEWTNADPKGSNIHIMYKNGDDLRQDMLTLQIFSIMDNFWKNEGLDLRLHPYGCIATGWEEGMIELVTPSNTIANIQKRKGAFAQEALYEWLKQKNSKEGELKAAVEEFTYSCAGYAVATYILGIGDRHNGNIMLKENGQLFHIDFGHFLGNFKSKFYIKRERVPFILTSHFEYVIKKGEDKDLSKFYDICERAYLIIRQRGQLLMRLFLMMLSAGIPQLMTTSDVDYLKETLALALSDDEAKRKFKAKFKEAQEKSWSTSLNWWFHIKAH</sequence>
<evidence type="ECO:0008006" key="12">
    <source>
        <dbReference type="Google" id="ProtNLM"/>
    </source>
</evidence>
<feature type="domain" description="PIK helical" evidence="7">
    <location>
        <begin position="339"/>
        <end position="518"/>
    </location>
</feature>
<dbReference type="PANTHER" id="PTHR10048:SF118">
    <property type="entry name" value="PI-3 KINASE"/>
    <property type="match status" value="1"/>
</dbReference>
<dbReference type="GO" id="GO:0016477">
    <property type="term" value="P:cell migration"/>
    <property type="evidence" value="ECO:0007669"/>
    <property type="project" value="TreeGrafter"/>
</dbReference>
<dbReference type="InterPro" id="IPR035892">
    <property type="entry name" value="C2_domain_sf"/>
</dbReference>
<dbReference type="InterPro" id="IPR002420">
    <property type="entry name" value="PI3K-type_C2_dom"/>
</dbReference>
<dbReference type="InterPro" id="IPR000341">
    <property type="entry name" value="PI3K_Ras-bd_dom"/>
</dbReference>
<dbReference type="Gene3D" id="3.10.20.770">
    <property type="match status" value="1"/>
</dbReference>
<dbReference type="SMART" id="SM00144">
    <property type="entry name" value="PI3K_rbd"/>
    <property type="match status" value="1"/>
</dbReference>
<gene>
    <name evidence="10" type="ORF">FSP39_012674</name>
</gene>
<dbReference type="GO" id="GO:0035005">
    <property type="term" value="F:1-phosphatidylinositol-4-phosphate 3-kinase activity"/>
    <property type="evidence" value="ECO:0007669"/>
    <property type="project" value="TreeGrafter"/>
</dbReference>
<keyword evidence="2" id="KW-0547">Nucleotide-binding</keyword>
<dbReference type="Pfam" id="PF00794">
    <property type="entry name" value="PI3K_rbd"/>
    <property type="match status" value="1"/>
</dbReference>
<dbReference type="GO" id="GO:0043491">
    <property type="term" value="P:phosphatidylinositol 3-kinase/protein kinase B signal transduction"/>
    <property type="evidence" value="ECO:0007669"/>
    <property type="project" value="TreeGrafter"/>
</dbReference>
<evidence type="ECO:0000313" key="11">
    <source>
        <dbReference type="Proteomes" id="UP001186944"/>
    </source>
</evidence>
<dbReference type="SUPFAM" id="SSF48371">
    <property type="entry name" value="ARM repeat"/>
    <property type="match status" value="1"/>
</dbReference>
<dbReference type="PROSITE" id="PS51545">
    <property type="entry name" value="PIK_HELICAL"/>
    <property type="match status" value="1"/>
</dbReference>
<reference evidence="10" key="1">
    <citation type="submission" date="2019-08" db="EMBL/GenBank/DDBJ databases">
        <title>The improved chromosome-level genome for the pearl oyster Pinctada fucata martensii using PacBio sequencing and Hi-C.</title>
        <authorList>
            <person name="Zheng Z."/>
        </authorList>
    </citation>
    <scope>NUCLEOTIDE SEQUENCE</scope>
    <source>
        <strain evidence="10">ZZ-2019</strain>
        <tissue evidence="10">Adductor muscle</tissue>
    </source>
</reference>
<dbReference type="PROSITE" id="PS50290">
    <property type="entry name" value="PI3_4_KINASE_3"/>
    <property type="match status" value="1"/>
</dbReference>
<dbReference type="Proteomes" id="UP001186944">
    <property type="component" value="Unassembled WGS sequence"/>
</dbReference>
<evidence type="ECO:0000256" key="3">
    <source>
        <dbReference type="ARBA" id="ARBA00022777"/>
    </source>
</evidence>
<keyword evidence="1" id="KW-0808">Transferase</keyword>
<dbReference type="SUPFAM" id="SSF49562">
    <property type="entry name" value="C2 domain (Calcium/lipid-binding domain, CaLB)"/>
    <property type="match status" value="1"/>
</dbReference>
<dbReference type="SMART" id="SM00146">
    <property type="entry name" value="PI3Kc"/>
    <property type="match status" value="1"/>
</dbReference>
<organism evidence="10 11">
    <name type="scientific">Pinctada imbricata</name>
    <name type="common">Atlantic pearl-oyster</name>
    <name type="synonym">Pinctada martensii</name>
    <dbReference type="NCBI Taxonomy" id="66713"/>
    <lineage>
        <taxon>Eukaryota</taxon>
        <taxon>Metazoa</taxon>
        <taxon>Spiralia</taxon>
        <taxon>Lophotrochozoa</taxon>
        <taxon>Mollusca</taxon>
        <taxon>Bivalvia</taxon>
        <taxon>Autobranchia</taxon>
        <taxon>Pteriomorphia</taxon>
        <taxon>Pterioida</taxon>
        <taxon>Pterioidea</taxon>
        <taxon>Pteriidae</taxon>
        <taxon>Pinctada</taxon>
    </lineage>
</organism>
<protein>
    <recommendedName>
        <fullName evidence="12">Phosphatidylinositol 3-kinase catalytic subunit type 3</fullName>
    </recommendedName>
</protein>
<evidence type="ECO:0000259" key="7">
    <source>
        <dbReference type="PROSITE" id="PS51545"/>
    </source>
</evidence>
<dbReference type="InterPro" id="IPR042236">
    <property type="entry name" value="PI3K_accessory_sf"/>
</dbReference>
<dbReference type="Gene3D" id="1.25.40.70">
    <property type="entry name" value="Phosphatidylinositol 3-kinase, accessory domain (PIK)"/>
    <property type="match status" value="1"/>
</dbReference>
<comment type="similarity">
    <text evidence="5">Belongs to the PI3/PI4-kinase family.</text>
</comment>
<dbReference type="Gene3D" id="2.60.40.150">
    <property type="entry name" value="C2 domain"/>
    <property type="match status" value="1"/>
</dbReference>
<accession>A0AA89C5C2</accession>
<dbReference type="SUPFAM" id="SSF56112">
    <property type="entry name" value="Protein kinase-like (PK-like)"/>
    <property type="match status" value="1"/>
</dbReference>
<dbReference type="EMBL" id="VSWD01000006">
    <property type="protein sequence ID" value="KAK3099967.1"/>
    <property type="molecule type" value="Genomic_DNA"/>
</dbReference>
<dbReference type="InterPro" id="IPR029071">
    <property type="entry name" value="Ubiquitin-like_domsf"/>
</dbReference>
<evidence type="ECO:0000259" key="8">
    <source>
        <dbReference type="PROSITE" id="PS51546"/>
    </source>
</evidence>
<dbReference type="Gene3D" id="1.10.1070.11">
    <property type="entry name" value="Phosphatidylinositol 3-/4-kinase, catalytic domain"/>
    <property type="match status" value="1"/>
</dbReference>
<dbReference type="InterPro" id="IPR000403">
    <property type="entry name" value="PI3/4_kinase_cat_dom"/>
</dbReference>
<evidence type="ECO:0000256" key="4">
    <source>
        <dbReference type="ARBA" id="ARBA00022840"/>
    </source>
</evidence>
<feature type="domain" description="PI3K/PI4K catalytic" evidence="6">
    <location>
        <begin position="496"/>
        <end position="769"/>
    </location>
</feature>
<dbReference type="PROSITE" id="PS51547">
    <property type="entry name" value="C2_PI3K"/>
    <property type="match status" value="1"/>
</dbReference>
<feature type="domain" description="PI3K-RBD" evidence="8">
    <location>
        <begin position="41"/>
        <end position="129"/>
    </location>
</feature>
<evidence type="ECO:0000259" key="9">
    <source>
        <dbReference type="PROSITE" id="PS51547"/>
    </source>
</evidence>
<keyword evidence="3" id="KW-0418">Kinase</keyword>
<dbReference type="InterPro" id="IPR001263">
    <property type="entry name" value="PI3K_accessory_dom"/>
</dbReference>
<dbReference type="GO" id="GO:0005942">
    <property type="term" value="C:phosphatidylinositol 3-kinase complex"/>
    <property type="evidence" value="ECO:0007669"/>
    <property type="project" value="TreeGrafter"/>
</dbReference>
<dbReference type="InterPro" id="IPR036940">
    <property type="entry name" value="PI3/4_kinase_cat_sf"/>
</dbReference>
<evidence type="ECO:0000313" key="10">
    <source>
        <dbReference type="EMBL" id="KAK3099967.1"/>
    </source>
</evidence>
<dbReference type="GO" id="GO:0048015">
    <property type="term" value="P:phosphatidylinositol-mediated signaling"/>
    <property type="evidence" value="ECO:0007669"/>
    <property type="project" value="TreeGrafter"/>
</dbReference>
<comment type="caution">
    <text evidence="10">The sequence shown here is derived from an EMBL/GenBank/DDBJ whole genome shotgun (WGS) entry which is preliminary data.</text>
</comment>
<dbReference type="PANTHER" id="PTHR10048">
    <property type="entry name" value="PHOSPHATIDYLINOSITOL KINASE"/>
    <property type="match status" value="1"/>
</dbReference>
<dbReference type="FunFam" id="1.10.1070.11:FF:000001">
    <property type="entry name" value="Phosphatidylinositol 4,5-bisphosphate 3-kinase catalytic subunit"/>
    <property type="match status" value="1"/>
</dbReference>
<dbReference type="AlphaFoldDB" id="A0AA89C5C2"/>
<evidence type="ECO:0000259" key="6">
    <source>
        <dbReference type="PROSITE" id="PS50290"/>
    </source>
</evidence>
<dbReference type="GO" id="GO:0005886">
    <property type="term" value="C:plasma membrane"/>
    <property type="evidence" value="ECO:0007669"/>
    <property type="project" value="TreeGrafter"/>
</dbReference>
<dbReference type="PROSITE" id="PS00916">
    <property type="entry name" value="PI3_4_KINASE_2"/>
    <property type="match status" value="1"/>
</dbReference>
<dbReference type="GO" id="GO:0016303">
    <property type="term" value="F:1-phosphatidylinositol-3-kinase activity"/>
    <property type="evidence" value="ECO:0007669"/>
    <property type="project" value="TreeGrafter"/>
</dbReference>
<name>A0AA89C5C2_PINIB</name>
<dbReference type="InterPro" id="IPR016024">
    <property type="entry name" value="ARM-type_fold"/>
</dbReference>
<dbReference type="InterPro" id="IPR011009">
    <property type="entry name" value="Kinase-like_dom_sf"/>
</dbReference>
<dbReference type="GO" id="GO:0005524">
    <property type="term" value="F:ATP binding"/>
    <property type="evidence" value="ECO:0007669"/>
    <property type="project" value="UniProtKB-KW"/>
</dbReference>
<dbReference type="InterPro" id="IPR015433">
    <property type="entry name" value="PI3/4_kinase"/>
</dbReference>
<dbReference type="Pfam" id="PF00613">
    <property type="entry name" value="PI3Ka"/>
    <property type="match status" value="1"/>
</dbReference>
<evidence type="ECO:0000256" key="5">
    <source>
        <dbReference type="PROSITE-ProRule" id="PRU00880"/>
    </source>
</evidence>
<dbReference type="Pfam" id="PF00454">
    <property type="entry name" value="PI3_PI4_kinase"/>
    <property type="match status" value="1"/>
</dbReference>
<proteinExistence type="inferred from homology"/>
<dbReference type="GO" id="GO:0005737">
    <property type="term" value="C:cytoplasm"/>
    <property type="evidence" value="ECO:0007669"/>
    <property type="project" value="TreeGrafter"/>
</dbReference>
<evidence type="ECO:0000256" key="2">
    <source>
        <dbReference type="ARBA" id="ARBA00022741"/>
    </source>
</evidence>